<protein>
    <recommendedName>
        <fullName evidence="1">thiosulfate sulfurtransferase</fullName>
        <ecNumber evidence="1">2.8.1.1</ecNumber>
    </recommendedName>
</protein>
<keyword evidence="6" id="KW-1185">Reference proteome</keyword>
<dbReference type="Gene3D" id="3.40.250.10">
    <property type="entry name" value="Rhodanese-like domain"/>
    <property type="match status" value="2"/>
</dbReference>
<dbReference type="InterPro" id="IPR001307">
    <property type="entry name" value="Thiosulphate_STrfase_CS"/>
</dbReference>
<dbReference type="PANTHER" id="PTHR43855">
    <property type="entry name" value="THIOSULFATE SULFURTRANSFERASE"/>
    <property type="match status" value="1"/>
</dbReference>
<dbReference type="SMART" id="SM00450">
    <property type="entry name" value="RHOD"/>
    <property type="match status" value="2"/>
</dbReference>
<sequence length="282" mass="29996">MASASPHGSLPQRGPHRVVESPALAALLEASTTTAATPASPRMVLLDVRSLRGTYEAGHLPGAHHLDPTVSTWTSPDPDPTTIQATLRALGADDDTLVVTYGGHKGIEAGRLAWLLQWAGHRSTALLDGGYEAWWRLGLPTSTEEVPPARPGDVTLSPREVLTCSTQELASFAAHRQAVDVRTRSRFGAKGPSGVSDQRVPGAVNVPSTAFGDQAGRVLDPASMRLRLRRSGVDPEQPFAVYCDDASASAWVAYVARNNSLDARLYLPGWAGWQRAAVTTPV</sequence>
<organism evidence="5 6">
    <name type="scientific">Nocardioides yefusunii</name>
    <dbReference type="NCBI Taxonomy" id="2500546"/>
    <lineage>
        <taxon>Bacteria</taxon>
        <taxon>Bacillati</taxon>
        <taxon>Actinomycetota</taxon>
        <taxon>Actinomycetes</taxon>
        <taxon>Propionibacteriales</taxon>
        <taxon>Nocardioidaceae</taxon>
        <taxon>Nocardioides</taxon>
    </lineage>
</organism>
<dbReference type="PROSITE" id="PS50206">
    <property type="entry name" value="RHODANESE_3"/>
    <property type="match status" value="2"/>
</dbReference>
<dbReference type="GO" id="GO:0016740">
    <property type="term" value="F:transferase activity"/>
    <property type="evidence" value="ECO:0007669"/>
    <property type="project" value="UniProtKB-KW"/>
</dbReference>
<evidence type="ECO:0000256" key="2">
    <source>
        <dbReference type="ARBA" id="ARBA00022737"/>
    </source>
</evidence>
<dbReference type="PROSITE" id="PS00380">
    <property type="entry name" value="RHODANESE_1"/>
    <property type="match status" value="1"/>
</dbReference>
<keyword evidence="2" id="KW-0677">Repeat</keyword>
<dbReference type="EC" id="2.8.1.1" evidence="1"/>
<dbReference type="InterPro" id="IPR036873">
    <property type="entry name" value="Rhodanese-like_dom_sf"/>
</dbReference>
<dbReference type="SUPFAM" id="SSF52821">
    <property type="entry name" value="Rhodanese/Cell cycle control phosphatase"/>
    <property type="match status" value="2"/>
</dbReference>
<dbReference type="Pfam" id="PF00581">
    <property type="entry name" value="Rhodanese"/>
    <property type="match status" value="2"/>
</dbReference>
<dbReference type="RefSeq" id="WP_128220675.1">
    <property type="nucleotide sequence ID" value="NZ_CP034929.1"/>
</dbReference>
<accession>A0ABW1QTT8</accession>
<proteinExistence type="predicted"/>
<evidence type="ECO:0000256" key="1">
    <source>
        <dbReference type="ARBA" id="ARBA00012245"/>
    </source>
</evidence>
<name>A0ABW1QTT8_9ACTN</name>
<keyword evidence="5" id="KW-0808">Transferase</keyword>
<evidence type="ECO:0000256" key="3">
    <source>
        <dbReference type="ARBA" id="ARBA00047549"/>
    </source>
</evidence>
<feature type="domain" description="Rhodanese" evidence="4">
    <location>
        <begin position="39"/>
        <end position="143"/>
    </location>
</feature>
<dbReference type="InterPro" id="IPR051126">
    <property type="entry name" value="Thiosulfate_sulfurtransferase"/>
</dbReference>
<evidence type="ECO:0000313" key="6">
    <source>
        <dbReference type="Proteomes" id="UP001596098"/>
    </source>
</evidence>
<gene>
    <name evidence="5" type="ORF">ACFPWU_01875</name>
</gene>
<dbReference type="Proteomes" id="UP001596098">
    <property type="component" value="Unassembled WGS sequence"/>
</dbReference>
<dbReference type="PANTHER" id="PTHR43855:SF1">
    <property type="entry name" value="THIOSULFATE SULFURTRANSFERASE"/>
    <property type="match status" value="1"/>
</dbReference>
<evidence type="ECO:0000259" key="4">
    <source>
        <dbReference type="PROSITE" id="PS50206"/>
    </source>
</evidence>
<feature type="domain" description="Rhodanese" evidence="4">
    <location>
        <begin position="179"/>
        <end position="278"/>
    </location>
</feature>
<evidence type="ECO:0000313" key="5">
    <source>
        <dbReference type="EMBL" id="MFC6152413.1"/>
    </source>
</evidence>
<comment type="catalytic activity">
    <reaction evidence="3">
        <text>thiosulfate + hydrogen cyanide = thiocyanate + sulfite + 2 H(+)</text>
        <dbReference type="Rhea" id="RHEA:16881"/>
        <dbReference type="ChEBI" id="CHEBI:15378"/>
        <dbReference type="ChEBI" id="CHEBI:17359"/>
        <dbReference type="ChEBI" id="CHEBI:18022"/>
        <dbReference type="ChEBI" id="CHEBI:18407"/>
        <dbReference type="ChEBI" id="CHEBI:33542"/>
        <dbReference type="EC" id="2.8.1.1"/>
    </reaction>
</comment>
<reference evidence="6" key="1">
    <citation type="journal article" date="2019" name="Int. J. Syst. Evol. Microbiol.">
        <title>The Global Catalogue of Microorganisms (GCM) 10K type strain sequencing project: providing services to taxonomists for standard genome sequencing and annotation.</title>
        <authorList>
            <consortium name="The Broad Institute Genomics Platform"/>
            <consortium name="The Broad Institute Genome Sequencing Center for Infectious Disease"/>
            <person name="Wu L."/>
            <person name="Ma J."/>
        </authorList>
    </citation>
    <scope>NUCLEOTIDE SEQUENCE [LARGE SCALE GENOMIC DNA]</scope>
    <source>
        <strain evidence="6">DFY28</strain>
    </source>
</reference>
<comment type="caution">
    <text evidence="5">The sequence shown here is derived from an EMBL/GenBank/DDBJ whole genome shotgun (WGS) entry which is preliminary data.</text>
</comment>
<dbReference type="EMBL" id="JBHSQI010000001">
    <property type="protein sequence ID" value="MFC6152413.1"/>
    <property type="molecule type" value="Genomic_DNA"/>
</dbReference>
<dbReference type="InterPro" id="IPR001763">
    <property type="entry name" value="Rhodanese-like_dom"/>
</dbReference>